<dbReference type="PANTHER" id="PTHR43611:SF3">
    <property type="entry name" value="FLAVIN MONONUCLEOTIDE HYDROLASE 1, CHLOROPLATIC"/>
    <property type="match status" value="1"/>
</dbReference>
<dbReference type="InterPro" id="IPR036412">
    <property type="entry name" value="HAD-like_sf"/>
</dbReference>
<dbReference type="KEGG" id="cmag:CBW24_15085"/>
<dbReference type="EMBL" id="CP021404">
    <property type="protein sequence ID" value="ATI43201.1"/>
    <property type="molecule type" value="Genomic_DNA"/>
</dbReference>
<proteinExistence type="predicted"/>
<keyword evidence="2" id="KW-1185">Reference proteome</keyword>
<dbReference type="InterPro" id="IPR023214">
    <property type="entry name" value="HAD_sf"/>
</dbReference>
<dbReference type="Proteomes" id="UP000219050">
    <property type="component" value="Chromosome"/>
</dbReference>
<dbReference type="SFLD" id="SFLDG01129">
    <property type="entry name" value="C1.5:_HAD__Beta-PGM__Phosphata"/>
    <property type="match status" value="1"/>
</dbReference>
<dbReference type="RefSeq" id="WP_097374053.1">
    <property type="nucleotide sequence ID" value="NZ_CP021404.1"/>
</dbReference>
<evidence type="ECO:0000313" key="1">
    <source>
        <dbReference type="EMBL" id="ATI43201.1"/>
    </source>
</evidence>
<sequence>MTTVSAVVFDIGNVLIEWQPERFYDAQIGAARRQEMFAAIDLHAMNDRVDRGQDFRATVMETAARHAAWGPEVEMWHDRWIEMASPVIDRSVRLLRALRAARVPVFALSNFGIQSFALAETHYPFLGEFDRRYISGHMGVIKPDPEIYAQVEADCGIAPGALLFADDRPDNIAAAAARGWQTHLFTGPDGWARALVERGLLTEESAA</sequence>
<reference evidence="1 2" key="1">
    <citation type="submission" date="2017-05" db="EMBL/GenBank/DDBJ databases">
        <title>Comparative genomic and metabolic analysis of manganese-oxidizing mechanisms in Celeribater manganoxidans DY25T: its adaption to the environment of polymetallic nodule.</title>
        <authorList>
            <person name="Wang X."/>
        </authorList>
    </citation>
    <scope>NUCLEOTIDE SEQUENCE [LARGE SCALE GENOMIC DNA]</scope>
    <source>
        <strain evidence="1 2">DY25</strain>
    </source>
</reference>
<dbReference type="SUPFAM" id="SSF56784">
    <property type="entry name" value="HAD-like"/>
    <property type="match status" value="1"/>
</dbReference>
<organism evidence="1 2">
    <name type="scientific">Pacificitalea manganoxidans</name>
    <dbReference type="NCBI Taxonomy" id="1411902"/>
    <lineage>
        <taxon>Bacteria</taxon>
        <taxon>Pseudomonadati</taxon>
        <taxon>Pseudomonadota</taxon>
        <taxon>Alphaproteobacteria</taxon>
        <taxon>Rhodobacterales</taxon>
        <taxon>Paracoccaceae</taxon>
        <taxon>Pacificitalea</taxon>
    </lineage>
</organism>
<dbReference type="OrthoDB" id="9807742at2"/>
<dbReference type="Gene3D" id="3.40.50.1000">
    <property type="entry name" value="HAD superfamily/HAD-like"/>
    <property type="match status" value="1"/>
</dbReference>
<dbReference type="InterPro" id="IPR023198">
    <property type="entry name" value="PGP-like_dom2"/>
</dbReference>
<dbReference type="Pfam" id="PF00702">
    <property type="entry name" value="Hydrolase"/>
    <property type="match status" value="1"/>
</dbReference>
<dbReference type="NCBIfam" id="TIGR01509">
    <property type="entry name" value="HAD-SF-IA-v3"/>
    <property type="match status" value="1"/>
</dbReference>
<dbReference type="AlphaFoldDB" id="A0A291M2K4"/>
<gene>
    <name evidence="1" type="ORF">CBW24_15085</name>
</gene>
<evidence type="ECO:0000313" key="2">
    <source>
        <dbReference type="Proteomes" id="UP000219050"/>
    </source>
</evidence>
<dbReference type="SFLD" id="SFLDS00003">
    <property type="entry name" value="Haloacid_Dehalogenase"/>
    <property type="match status" value="1"/>
</dbReference>
<dbReference type="InterPro" id="IPR006439">
    <property type="entry name" value="HAD-SF_hydro_IA"/>
</dbReference>
<protein>
    <submittedName>
        <fullName evidence="1">Haloacid dehalogenase</fullName>
    </submittedName>
</protein>
<name>A0A291M2K4_9RHOB</name>
<dbReference type="Gene3D" id="1.10.150.240">
    <property type="entry name" value="Putative phosphatase, domain 2"/>
    <property type="match status" value="1"/>
</dbReference>
<accession>A0A291M2K4</accession>
<dbReference type="PRINTS" id="PR00413">
    <property type="entry name" value="HADHALOGNASE"/>
</dbReference>
<dbReference type="PANTHER" id="PTHR43611">
    <property type="entry name" value="ALPHA-D-GLUCOSE 1-PHOSPHATE PHOSPHATASE"/>
    <property type="match status" value="1"/>
</dbReference>